<proteinExistence type="predicted"/>
<keyword evidence="3" id="KW-1185">Reference proteome</keyword>
<name>A0ABR9H917_9BACT</name>
<dbReference type="InterPro" id="IPR009270">
    <property type="entry name" value="DUF927"/>
</dbReference>
<dbReference type="RefSeq" id="WP_192624968.1">
    <property type="nucleotide sequence ID" value="NZ_JADBGG010000049.1"/>
</dbReference>
<dbReference type="Proteomes" id="UP000639010">
    <property type="component" value="Unassembled WGS sequence"/>
</dbReference>
<dbReference type="EMBL" id="JADBGG010000049">
    <property type="protein sequence ID" value="MBE1427197.1"/>
    <property type="molecule type" value="Genomic_DNA"/>
</dbReference>
<gene>
    <name evidence="2" type="ORF">H4684_003886</name>
</gene>
<evidence type="ECO:0000259" key="1">
    <source>
        <dbReference type="Pfam" id="PF06048"/>
    </source>
</evidence>
<comment type="caution">
    <text evidence="2">The sequence shown here is derived from an EMBL/GenBank/DDBJ whole genome shotgun (WGS) entry which is preliminary data.</text>
</comment>
<protein>
    <submittedName>
        <fullName evidence="2">Uncharacterized protein (DUF927 family)</fullName>
    </submittedName>
</protein>
<organism evidence="2 3">
    <name type="scientific">Desulfomicrobium macestii</name>
    <dbReference type="NCBI Taxonomy" id="90731"/>
    <lineage>
        <taxon>Bacteria</taxon>
        <taxon>Pseudomonadati</taxon>
        <taxon>Thermodesulfobacteriota</taxon>
        <taxon>Desulfovibrionia</taxon>
        <taxon>Desulfovibrionales</taxon>
        <taxon>Desulfomicrobiaceae</taxon>
        <taxon>Desulfomicrobium</taxon>
    </lineage>
</organism>
<evidence type="ECO:0000313" key="2">
    <source>
        <dbReference type="EMBL" id="MBE1427197.1"/>
    </source>
</evidence>
<feature type="domain" description="DUF927" evidence="1">
    <location>
        <begin position="353"/>
        <end position="631"/>
    </location>
</feature>
<accession>A0ABR9H917</accession>
<sequence length="933" mass="105200">MKVQNARVLYAGYADKIEGRDNSWKLIADTEAARKKALEDGYTAFSTTTFDYEPEKNKPEPVRYGSLFLDFDYKSDPAMSIKAAKRFMEILYVKYGVNLGSLRYWISGGKGCHIEIPAEIFGGEAGHPCLPRIYYEMIKFILKAYKDSSLEKILDLQMYNMGKGRLLRCENIKRPNGRYKVQVSADEMLNFDISKLLSMSDESRINLPFETDLPVRSATMTNLFESAIFMFHLKNKNKHANLGLESLLNCGFIEHCWTNKAELAEPEWWAMVGVLMAFGDKAKPLVHLFSQGYAGYSEKETEEKINNWQTRKSTLSCSYLKSIHDCGKRCEVTSPIYLWHNQRSRDVQTSSAFSLEEDGVYYHRDQEEDGNKIFICSPVKVIGKLRSQGSCDWARLLEIKSPDGVEKRVVINMRDCVGRGDVVRAQLADDGVEFSNAPKASSLFMEYLRTSAPVDKFLLRLNMVGWYDDTYVLPDALFGEHFGEEFYFESSLVSLHNSSGSLDDWKEHVGKYCRDNSLLVLLTSYALTGPLLKPCGFEGGGIHIYGCSSAGKSTGAHVAGSVCGGGGHKGFMRQWNSTHNAIENTAVLHNDNMLVLDEIGQASAETVAQIPYMLANGQGKARMKADASARNIGRWLLNFLSNGELTINDKIQETGKFTSHVGQEVRVIDLPINAGVGQDLYENMHGYENGARLSDDLVSNCMKYYGTPLRAFLAAFCGSSIEEKQRNIELIIEKAQKFVQENCPEGSSGQVRRVARKFGLIASAGEFAHECGILPYRNGDARRAAEKWFKIWLDQRNCVGDREIAKVLKRVQDHFAIESESRYVPIEEADKDSRFRKAGFSWRDKVAGRKRFLMLLPAADEILKGINRKVILEAMNKLGWLELKDDGSIRETKSIKGVNHRGYIFIPEAWEEEIEPDFKSRGGLSLSFPQDSY</sequence>
<dbReference type="Pfam" id="PF06048">
    <property type="entry name" value="DUF927"/>
    <property type="match status" value="1"/>
</dbReference>
<evidence type="ECO:0000313" key="3">
    <source>
        <dbReference type="Proteomes" id="UP000639010"/>
    </source>
</evidence>
<reference evidence="2 3" key="1">
    <citation type="submission" date="2020-10" db="EMBL/GenBank/DDBJ databases">
        <title>Genomic Encyclopedia of Type Strains, Phase IV (KMG-IV): sequencing the most valuable type-strain genomes for metagenomic binning, comparative biology and taxonomic classification.</title>
        <authorList>
            <person name="Goeker M."/>
        </authorList>
    </citation>
    <scope>NUCLEOTIDE SEQUENCE [LARGE SCALE GENOMIC DNA]</scope>
    <source>
        <strain evidence="2 3">DSM 4194</strain>
    </source>
</reference>